<sequence length="281" mass="29654">MTTAAGRRGQVGRRSARRTGSRCCQRRAGPRHGTMSRGDLPRRDAGVDPMLRRLAALALLPALILASPGAARAERDPLEPVNRRIHGFNEQVRARVLGPLAEAWRDWTPPGLRQGVANALGTLSEPVSAASGLAAGEFGIAWNAAARFGINATLGWGGVRDRAAEMGYPPRPFTLADALCAWRLPSGPYLVLPLLGPSTLRDAGGLAAQGAALSQLVGSDAFLAWSTTDSVIGYAGLHETLARVAAESLDPYAVLRSAYLQRRAAACPVDRAAPEEDAPDQ</sequence>
<feature type="region of interest" description="Disordered" evidence="3">
    <location>
        <begin position="1"/>
        <end position="44"/>
    </location>
</feature>
<evidence type="ECO:0000256" key="1">
    <source>
        <dbReference type="ARBA" id="ARBA00010634"/>
    </source>
</evidence>
<dbReference type="InterPro" id="IPR007428">
    <property type="entry name" value="MlaA"/>
</dbReference>
<evidence type="ECO:0000313" key="5">
    <source>
        <dbReference type="Proteomes" id="UP000697995"/>
    </source>
</evidence>
<accession>A0ABS1CWU9</accession>
<evidence type="ECO:0000256" key="3">
    <source>
        <dbReference type="SAM" id="MobiDB-lite"/>
    </source>
</evidence>
<name>A0ABS1CWU9_9PROT</name>
<evidence type="ECO:0000313" key="4">
    <source>
        <dbReference type="EMBL" id="MBK1658885.1"/>
    </source>
</evidence>
<organism evidence="4 5">
    <name type="scientific">Paracraurococcus ruber</name>
    <dbReference type="NCBI Taxonomy" id="77675"/>
    <lineage>
        <taxon>Bacteria</taxon>
        <taxon>Pseudomonadati</taxon>
        <taxon>Pseudomonadota</taxon>
        <taxon>Alphaproteobacteria</taxon>
        <taxon>Acetobacterales</taxon>
        <taxon>Roseomonadaceae</taxon>
        <taxon>Paracraurococcus</taxon>
    </lineage>
</organism>
<comment type="similarity">
    <text evidence="1">Belongs to the MlaA family.</text>
</comment>
<reference evidence="4 5" key="1">
    <citation type="journal article" date="2020" name="Microorganisms">
        <title>Osmotic Adaptation and Compatible Solute Biosynthesis of Phototrophic Bacteria as Revealed from Genome Analyses.</title>
        <authorList>
            <person name="Imhoff J.F."/>
            <person name="Rahn T."/>
            <person name="Kunzel S."/>
            <person name="Keller A."/>
            <person name="Neulinger S.C."/>
        </authorList>
    </citation>
    <scope>NUCLEOTIDE SEQUENCE [LARGE SCALE GENOMIC DNA]</scope>
    <source>
        <strain evidence="4 5">DSM 15382</strain>
    </source>
</reference>
<dbReference type="Pfam" id="PF04333">
    <property type="entry name" value="MlaA"/>
    <property type="match status" value="1"/>
</dbReference>
<evidence type="ECO:0008006" key="6">
    <source>
        <dbReference type="Google" id="ProtNLM"/>
    </source>
</evidence>
<keyword evidence="5" id="KW-1185">Reference proteome</keyword>
<dbReference type="PANTHER" id="PTHR30035:SF3">
    <property type="entry name" value="INTERMEMBRANE PHOSPHOLIPID TRANSPORT SYSTEM LIPOPROTEIN MLAA"/>
    <property type="match status" value="1"/>
</dbReference>
<feature type="compositionally biased region" description="Basic residues" evidence="3">
    <location>
        <begin position="10"/>
        <end position="30"/>
    </location>
</feature>
<protein>
    <recommendedName>
        <fullName evidence="6">VacJ family lipoprotein</fullName>
    </recommendedName>
</protein>
<proteinExistence type="inferred from homology"/>
<dbReference type="Proteomes" id="UP000697995">
    <property type="component" value="Unassembled WGS sequence"/>
</dbReference>
<comment type="caution">
    <text evidence="4">The sequence shown here is derived from an EMBL/GenBank/DDBJ whole genome shotgun (WGS) entry which is preliminary data.</text>
</comment>
<keyword evidence="2" id="KW-0732">Signal</keyword>
<gene>
    <name evidence="4" type="ORF">CKO45_11640</name>
</gene>
<dbReference type="PANTHER" id="PTHR30035">
    <property type="entry name" value="LIPOPROTEIN VACJ-RELATED"/>
    <property type="match status" value="1"/>
</dbReference>
<evidence type="ECO:0000256" key="2">
    <source>
        <dbReference type="ARBA" id="ARBA00022729"/>
    </source>
</evidence>
<dbReference type="PRINTS" id="PR01805">
    <property type="entry name" value="VACJLIPOPROT"/>
</dbReference>
<dbReference type="EMBL" id="NRSG01000072">
    <property type="protein sequence ID" value="MBK1658885.1"/>
    <property type="molecule type" value="Genomic_DNA"/>
</dbReference>